<feature type="domain" description="ATP-grasp" evidence="10">
    <location>
        <begin position="115"/>
        <end position="301"/>
    </location>
</feature>
<dbReference type="GO" id="GO:0004363">
    <property type="term" value="F:glutathione synthase activity"/>
    <property type="evidence" value="ECO:0007669"/>
    <property type="project" value="InterPro"/>
</dbReference>
<evidence type="ECO:0000256" key="3">
    <source>
        <dbReference type="ARBA" id="ARBA00022598"/>
    </source>
</evidence>
<proteinExistence type="inferred from homology"/>
<name>A0A381W6J2_9ZZZZ</name>
<organism evidence="11">
    <name type="scientific">marine metagenome</name>
    <dbReference type="NCBI Taxonomy" id="408172"/>
    <lineage>
        <taxon>unclassified sequences</taxon>
        <taxon>metagenomes</taxon>
        <taxon>ecological metagenomes</taxon>
    </lineage>
</organism>
<dbReference type="AlphaFoldDB" id="A0A381W6J2"/>
<evidence type="ECO:0000256" key="1">
    <source>
        <dbReference type="ARBA" id="ARBA00001936"/>
    </source>
</evidence>
<dbReference type="NCBIfam" id="NF003573">
    <property type="entry name" value="PRK05246.1"/>
    <property type="match status" value="1"/>
</dbReference>
<evidence type="ECO:0000256" key="9">
    <source>
        <dbReference type="ARBA" id="ARBA00023211"/>
    </source>
</evidence>
<evidence type="ECO:0000259" key="10">
    <source>
        <dbReference type="PROSITE" id="PS50975"/>
    </source>
</evidence>
<keyword evidence="4" id="KW-0317">Glutathione biosynthesis</keyword>
<gene>
    <name evidence="11" type="ORF">METZ01_LOCUS100367</name>
</gene>
<evidence type="ECO:0000256" key="7">
    <source>
        <dbReference type="ARBA" id="ARBA00022840"/>
    </source>
</evidence>
<dbReference type="InterPro" id="IPR004218">
    <property type="entry name" value="GSHS_ATP-bd"/>
</dbReference>
<evidence type="ECO:0000313" key="11">
    <source>
        <dbReference type="EMBL" id="SVA47513.1"/>
    </source>
</evidence>
<dbReference type="SUPFAM" id="SSF56059">
    <property type="entry name" value="Glutathione synthetase ATP-binding domain-like"/>
    <property type="match status" value="1"/>
</dbReference>
<dbReference type="InterPro" id="IPR004215">
    <property type="entry name" value="GSHS_N"/>
</dbReference>
<dbReference type="InterPro" id="IPR011761">
    <property type="entry name" value="ATP-grasp"/>
</dbReference>
<dbReference type="Gene3D" id="3.30.470.20">
    <property type="entry name" value="ATP-grasp fold, B domain"/>
    <property type="match status" value="1"/>
</dbReference>
<keyword evidence="6" id="KW-0547">Nucleotide-binding</keyword>
<protein>
    <recommendedName>
        <fullName evidence="10">ATP-grasp domain-containing protein</fullName>
    </recommendedName>
</protein>
<dbReference type="HAMAP" id="MF_00162">
    <property type="entry name" value="GSH_S"/>
    <property type="match status" value="1"/>
</dbReference>
<dbReference type="Gene3D" id="3.40.50.20">
    <property type="match status" value="1"/>
</dbReference>
<dbReference type="EMBL" id="UINC01010704">
    <property type="protein sequence ID" value="SVA47513.1"/>
    <property type="molecule type" value="Genomic_DNA"/>
</dbReference>
<reference evidence="11" key="1">
    <citation type="submission" date="2018-05" db="EMBL/GenBank/DDBJ databases">
        <authorList>
            <person name="Lanie J.A."/>
            <person name="Ng W.-L."/>
            <person name="Kazmierczak K.M."/>
            <person name="Andrzejewski T.M."/>
            <person name="Davidsen T.M."/>
            <person name="Wayne K.J."/>
            <person name="Tettelin H."/>
            <person name="Glass J.I."/>
            <person name="Rusch D."/>
            <person name="Podicherti R."/>
            <person name="Tsui H.-C.T."/>
            <person name="Winkler M.E."/>
        </authorList>
    </citation>
    <scope>NUCLEOTIDE SEQUENCE</scope>
</reference>
<dbReference type="PROSITE" id="PS50975">
    <property type="entry name" value="ATP_GRASP"/>
    <property type="match status" value="1"/>
</dbReference>
<dbReference type="InterPro" id="IPR016185">
    <property type="entry name" value="PreATP-grasp_dom_sf"/>
</dbReference>
<dbReference type="GO" id="GO:0046872">
    <property type="term" value="F:metal ion binding"/>
    <property type="evidence" value="ECO:0007669"/>
    <property type="project" value="UniProtKB-KW"/>
</dbReference>
<evidence type="ECO:0000256" key="2">
    <source>
        <dbReference type="ARBA" id="ARBA00001946"/>
    </source>
</evidence>
<dbReference type="PANTHER" id="PTHR21621:SF4">
    <property type="entry name" value="GLUTATHIONE SYNTHETASE"/>
    <property type="match status" value="1"/>
</dbReference>
<evidence type="ECO:0000256" key="5">
    <source>
        <dbReference type="ARBA" id="ARBA00022723"/>
    </source>
</evidence>
<keyword evidence="3" id="KW-0436">Ligase</keyword>
<dbReference type="Pfam" id="PF02951">
    <property type="entry name" value="GSH-S_N"/>
    <property type="match status" value="1"/>
</dbReference>
<accession>A0A381W6J2</accession>
<comment type="cofactor">
    <cofactor evidence="2">
        <name>Mg(2+)</name>
        <dbReference type="ChEBI" id="CHEBI:18420"/>
    </cofactor>
</comment>
<evidence type="ECO:0000256" key="6">
    <source>
        <dbReference type="ARBA" id="ARBA00022741"/>
    </source>
</evidence>
<dbReference type="InterPro" id="IPR006284">
    <property type="entry name" value="Glut_synth_pro"/>
</dbReference>
<keyword evidence="9" id="KW-0464">Manganese</keyword>
<evidence type="ECO:0000256" key="8">
    <source>
        <dbReference type="ARBA" id="ARBA00022842"/>
    </source>
</evidence>
<dbReference type="InterPro" id="IPR013815">
    <property type="entry name" value="ATP_grasp_subdomain_1"/>
</dbReference>
<keyword evidence="7" id="KW-0067">ATP-binding</keyword>
<sequence>MDPLERVKAYKDTSYFLMLAADQRGHEVFYLNAVDLALDHDRVMASLQRLHVNDDVDNPFAVEPARWQALDEMDVVWIRTDPPVDRSYIYATLLLDLLPKRVRVVNRPSTIRDWNEKLAALRYPDWTPRTIVSRDSGRIRTFTEKFSRVTIKPIDGHGGSGIIFVTAADSDFDLKISEATRRGRHWVIVQEYLEAAHDGDKRILLLDGQPLGAILRLHADGVELNNLDQGGTAVASSLTDQDRAICQALGEDLRAHGVVFAGIDVIGGMLIEVNITSPTGLQEMTRFDGRSYHKEIIASLE</sequence>
<keyword evidence="8" id="KW-0460">Magnesium</keyword>
<dbReference type="NCBIfam" id="TIGR01380">
    <property type="entry name" value="glut_syn"/>
    <property type="match status" value="1"/>
</dbReference>
<dbReference type="SUPFAM" id="SSF52440">
    <property type="entry name" value="PreATP-grasp domain"/>
    <property type="match status" value="1"/>
</dbReference>
<dbReference type="Pfam" id="PF02955">
    <property type="entry name" value="GSH-S_ATP"/>
    <property type="match status" value="1"/>
</dbReference>
<comment type="cofactor">
    <cofactor evidence="1">
        <name>Mn(2+)</name>
        <dbReference type="ChEBI" id="CHEBI:29035"/>
    </cofactor>
</comment>
<dbReference type="Gene3D" id="3.30.1490.20">
    <property type="entry name" value="ATP-grasp fold, A domain"/>
    <property type="match status" value="1"/>
</dbReference>
<evidence type="ECO:0000256" key="4">
    <source>
        <dbReference type="ARBA" id="ARBA00022684"/>
    </source>
</evidence>
<dbReference type="GO" id="GO:0005524">
    <property type="term" value="F:ATP binding"/>
    <property type="evidence" value="ECO:0007669"/>
    <property type="project" value="UniProtKB-KW"/>
</dbReference>
<dbReference type="PANTHER" id="PTHR21621">
    <property type="entry name" value="RIBOSOMAL PROTEIN S6 MODIFICATION PROTEIN"/>
    <property type="match status" value="1"/>
</dbReference>
<dbReference type="GO" id="GO:0005737">
    <property type="term" value="C:cytoplasm"/>
    <property type="evidence" value="ECO:0007669"/>
    <property type="project" value="TreeGrafter"/>
</dbReference>
<keyword evidence="5" id="KW-0479">Metal-binding</keyword>